<feature type="transmembrane region" description="Helical" evidence="2">
    <location>
        <begin position="88"/>
        <end position="107"/>
    </location>
</feature>
<keyword evidence="2" id="KW-0472">Membrane</keyword>
<dbReference type="RefSeq" id="WP_198125640.1">
    <property type="nucleotide sequence ID" value="NZ_JAECZC010000029.1"/>
</dbReference>
<evidence type="ECO:0000256" key="2">
    <source>
        <dbReference type="SAM" id="Phobius"/>
    </source>
</evidence>
<keyword evidence="4" id="KW-1185">Reference proteome</keyword>
<sequence>MTVFQQISPSSLRAYKLSRYANGQPNKILLEAKKAKRATSQFMSRKGAREAAKRMKALKKTTKESKNILDNFLKKVPGKGSAGKSANAGVMLGGLVAIAGLTAALIIKEFRDAFIQGVLLDSDDYLRSEIQKNFNNYIKQAVEIKGINERTKNLELENQRVRDRVYGLEKQQPLIRENANEALYEARQGRIILEGKIADAKKQANDALYETRQGREKLQSQIDSIQASVKQALSGITKGFQQQINTTIANIQKGLQQAQTDTKKVSTQADTQNKAISNLQASNKLLETKINSIKQPTSLDVNAVINNIKASSTQEINRLRLQVNGLLAQLTGIQSVIPALSSGISNLSSGVAKVDAKASSALNEARSKGVPDLSPLQKQLDNQFTKFVEDNKKSLGIQDLKISDLGKKFNQDLQNFQRQNNLDANQRFSEFTKQNNEALGIRDLKISDLGKDFDRKFADFQRQSNLDADQRYKEFVDQNKRDLQKIGNDLSQSKSDIKDLEKQIDKQDKVNEEANKKLDKIIPMLGAIPLIPGRVADAIRPDIPTIPDIERAATTGVCRSTQPGGCMNRALNDQSNNINNNTNNAANNILQGLDTAGTGALLSGQQEILNRLGDQLPGGIGGKLERFSKWLHLDRVLNMMIWATTIHNALMLSNDIGQTLTVVINNVLNLIPGLKGDNDQPFDIGSVIGSTIDNLIKGAIGADNYTQLKETWAKANRIYQATTNVLNNLMNVNAVITNALEVIGSYTGRIGNALRIWGVVGEKAYSWMNPQPNFDNKWMTKLQQLQEGANTVAMVAQVPIDVTNAVAEFNNSTTEFIKAIKQEPGTHSGLDIGEATNVKTQREAAKAVSASLNFDISDLFDADD</sequence>
<evidence type="ECO:0000256" key="1">
    <source>
        <dbReference type="SAM" id="Coils"/>
    </source>
</evidence>
<evidence type="ECO:0000313" key="4">
    <source>
        <dbReference type="Proteomes" id="UP000632766"/>
    </source>
</evidence>
<proteinExistence type="predicted"/>
<dbReference type="AlphaFoldDB" id="A0A8J7HTD1"/>
<accession>A0A8J7HTD1</accession>
<keyword evidence="2" id="KW-1133">Transmembrane helix</keyword>
<dbReference type="Proteomes" id="UP000632766">
    <property type="component" value="Unassembled WGS sequence"/>
</dbReference>
<name>A0A8J7HTD1_9NOST</name>
<organism evidence="3 4">
    <name type="scientific">Amazonocrinis nigriterrae CENA67</name>
    <dbReference type="NCBI Taxonomy" id="2794033"/>
    <lineage>
        <taxon>Bacteria</taxon>
        <taxon>Bacillati</taxon>
        <taxon>Cyanobacteriota</taxon>
        <taxon>Cyanophyceae</taxon>
        <taxon>Nostocales</taxon>
        <taxon>Nostocaceae</taxon>
        <taxon>Amazonocrinis</taxon>
        <taxon>Amazonocrinis nigriterrae</taxon>
    </lineage>
</organism>
<keyword evidence="1" id="KW-0175">Coiled coil</keyword>
<keyword evidence="2" id="KW-0812">Transmembrane</keyword>
<comment type="caution">
    <text evidence="3">The sequence shown here is derived from an EMBL/GenBank/DDBJ whole genome shotgun (WGS) entry which is preliminary data.</text>
</comment>
<dbReference type="EMBL" id="JAECZC010000029">
    <property type="protein sequence ID" value="MBH8563775.1"/>
    <property type="molecule type" value="Genomic_DNA"/>
</dbReference>
<feature type="coiled-coil region" evidence="1">
    <location>
        <begin position="483"/>
        <end position="517"/>
    </location>
</feature>
<protein>
    <submittedName>
        <fullName evidence="3">Uncharacterized protein</fullName>
    </submittedName>
</protein>
<gene>
    <name evidence="3" type="ORF">I8748_16515</name>
</gene>
<evidence type="ECO:0000313" key="3">
    <source>
        <dbReference type="EMBL" id="MBH8563775.1"/>
    </source>
</evidence>
<reference evidence="3 4" key="1">
    <citation type="journal article" date="2021" name="Int. J. Syst. Evol. Microbiol.">
        <title>Amazonocrinis nigriterrae gen. nov., sp. nov., Atlanticothrix silvestris gen. nov., sp. nov. and Dendronalium phyllosphericum gen. nov., sp. nov., nostocacean cyanobacteria from Brazilian environments.</title>
        <authorList>
            <person name="Alvarenga D.O."/>
            <person name="Andreote A.P.D."/>
            <person name="Branco L.H.Z."/>
            <person name="Delbaje E."/>
            <person name="Cruz R.B."/>
            <person name="Varani A.M."/>
            <person name="Fiore M.F."/>
        </authorList>
    </citation>
    <scope>NUCLEOTIDE SEQUENCE [LARGE SCALE GENOMIC DNA]</scope>
    <source>
        <strain evidence="3 4">CENA67</strain>
    </source>
</reference>